<comment type="subcellular location">
    <subcellularLocation>
        <location evidence="1">Membrane</location>
        <topology evidence="1">Multi-pass membrane protein</topology>
    </subcellularLocation>
</comment>
<dbReference type="EMBL" id="CAMXCT030000635">
    <property type="protein sequence ID" value="CAL4768789.1"/>
    <property type="molecule type" value="Genomic_DNA"/>
</dbReference>
<dbReference type="Gene3D" id="1.10.287.70">
    <property type="match status" value="1"/>
</dbReference>
<dbReference type="Proteomes" id="UP001152797">
    <property type="component" value="Unassembled WGS sequence"/>
</dbReference>
<evidence type="ECO:0000313" key="19">
    <source>
        <dbReference type="Proteomes" id="UP001152797"/>
    </source>
</evidence>
<keyword evidence="10" id="KW-0406">Ion transport</keyword>
<reference evidence="16" key="1">
    <citation type="submission" date="2022-10" db="EMBL/GenBank/DDBJ databases">
        <authorList>
            <person name="Chen Y."/>
            <person name="Dougan E. K."/>
            <person name="Chan C."/>
            <person name="Rhodes N."/>
            <person name="Thang M."/>
        </authorList>
    </citation>
    <scope>NUCLEOTIDE SEQUENCE</scope>
</reference>
<dbReference type="SUPFAM" id="SSF81324">
    <property type="entry name" value="Voltage-gated potassium channels"/>
    <property type="match status" value="1"/>
</dbReference>
<keyword evidence="2" id="KW-0813">Transport</keyword>
<evidence type="ECO:0000256" key="12">
    <source>
        <dbReference type="ARBA" id="ARBA00023303"/>
    </source>
</evidence>
<dbReference type="GO" id="GO:0005249">
    <property type="term" value="F:voltage-gated potassium channel activity"/>
    <property type="evidence" value="ECO:0007669"/>
    <property type="project" value="InterPro"/>
</dbReference>
<keyword evidence="7" id="KW-0851">Voltage-gated channel</keyword>
<evidence type="ECO:0000256" key="2">
    <source>
        <dbReference type="ARBA" id="ARBA00022448"/>
    </source>
</evidence>
<gene>
    <name evidence="16" type="ORF">C1SCF055_LOCUS9260</name>
</gene>
<keyword evidence="11 14" id="KW-0472">Membrane</keyword>
<evidence type="ECO:0000313" key="17">
    <source>
        <dbReference type="EMBL" id="CAL1134852.1"/>
    </source>
</evidence>
<dbReference type="PANTHER" id="PTHR11537">
    <property type="entry name" value="VOLTAGE-GATED POTASSIUM CHANNEL"/>
    <property type="match status" value="1"/>
</dbReference>
<dbReference type="OrthoDB" id="433309at2759"/>
<dbReference type="EMBL" id="CAMXCT020000635">
    <property type="protein sequence ID" value="CAL1134852.1"/>
    <property type="molecule type" value="Genomic_DNA"/>
</dbReference>
<keyword evidence="4 14" id="KW-0812">Transmembrane</keyword>
<keyword evidence="9 14" id="KW-1133">Transmembrane helix</keyword>
<feature type="transmembrane region" description="Helical" evidence="14">
    <location>
        <begin position="873"/>
        <end position="894"/>
    </location>
</feature>
<keyword evidence="8" id="KW-0630">Potassium</keyword>
<keyword evidence="3" id="KW-0633">Potassium transport</keyword>
<dbReference type="PANTHER" id="PTHR11537:SF254">
    <property type="entry name" value="POTASSIUM VOLTAGE-GATED CHANNEL PROTEIN SHAB"/>
    <property type="match status" value="1"/>
</dbReference>
<dbReference type="EMBL" id="CAMXCT010000635">
    <property type="protein sequence ID" value="CAI3981477.1"/>
    <property type="molecule type" value="Genomic_DNA"/>
</dbReference>
<evidence type="ECO:0000256" key="4">
    <source>
        <dbReference type="ARBA" id="ARBA00022692"/>
    </source>
</evidence>
<name>A0A9P1BYF3_9DINO</name>
<dbReference type="InterPro" id="IPR005821">
    <property type="entry name" value="Ion_trans_dom"/>
</dbReference>
<evidence type="ECO:0000256" key="9">
    <source>
        <dbReference type="ARBA" id="ARBA00022989"/>
    </source>
</evidence>
<keyword evidence="19" id="KW-1185">Reference proteome</keyword>
<organism evidence="16">
    <name type="scientific">Cladocopium goreaui</name>
    <dbReference type="NCBI Taxonomy" id="2562237"/>
    <lineage>
        <taxon>Eukaryota</taxon>
        <taxon>Sar</taxon>
        <taxon>Alveolata</taxon>
        <taxon>Dinophyceae</taxon>
        <taxon>Suessiales</taxon>
        <taxon>Symbiodiniaceae</taxon>
        <taxon>Cladocopium</taxon>
    </lineage>
</organism>
<feature type="transmembrane region" description="Helical" evidence="14">
    <location>
        <begin position="940"/>
        <end position="964"/>
    </location>
</feature>
<evidence type="ECO:0000313" key="16">
    <source>
        <dbReference type="EMBL" id="CAI3981477.1"/>
    </source>
</evidence>
<evidence type="ECO:0000256" key="10">
    <source>
        <dbReference type="ARBA" id="ARBA00023065"/>
    </source>
</evidence>
<feature type="compositionally biased region" description="Low complexity" evidence="13">
    <location>
        <begin position="119"/>
        <end position="140"/>
    </location>
</feature>
<accession>A0A9P1BYF3</accession>
<feature type="region of interest" description="Disordered" evidence="13">
    <location>
        <begin position="119"/>
        <end position="152"/>
    </location>
</feature>
<dbReference type="InterPro" id="IPR011992">
    <property type="entry name" value="EF-hand-dom_pair"/>
</dbReference>
<dbReference type="PROSITE" id="PS00018">
    <property type="entry name" value="EF_HAND_1"/>
    <property type="match status" value="1"/>
</dbReference>
<dbReference type="Pfam" id="PF00520">
    <property type="entry name" value="Ion_trans"/>
    <property type="match status" value="1"/>
</dbReference>
<evidence type="ECO:0000313" key="18">
    <source>
        <dbReference type="EMBL" id="CAL4768789.1"/>
    </source>
</evidence>
<dbReference type="SUPFAM" id="SSF47473">
    <property type="entry name" value="EF-hand"/>
    <property type="match status" value="1"/>
</dbReference>
<feature type="transmembrane region" description="Helical" evidence="14">
    <location>
        <begin position="1070"/>
        <end position="1093"/>
    </location>
</feature>
<dbReference type="InterPro" id="IPR028325">
    <property type="entry name" value="VG_K_chnl"/>
</dbReference>
<dbReference type="GO" id="GO:0008076">
    <property type="term" value="C:voltage-gated potassium channel complex"/>
    <property type="evidence" value="ECO:0007669"/>
    <property type="project" value="InterPro"/>
</dbReference>
<dbReference type="Gene3D" id="1.20.120.350">
    <property type="entry name" value="Voltage-gated potassium channels. Chain C"/>
    <property type="match status" value="1"/>
</dbReference>
<evidence type="ECO:0000256" key="13">
    <source>
        <dbReference type="SAM" id="MobiDB-lite"/>
    </source>
</evidence>
<reference evidence="17" key="2">
    <citation type="submission" date="2024-04" db="EMBL/GenBank/DDBJ databases">
        <authorList>
            <person name="Chen Y."/>
            <person name="Shah S."/>
            <person name="Dougan E. K."/>
            <person name="Thang M."/>
            <person name="Chan C."/>
        </authorList>
    </citation>
    <scope>NUCLEOTIDE SEQUENCE [LARGE SCALE GENOMIC DNA]</scope>
</reference>
<evidence type="ECO:0000256" key="14">
    <source>
        <dbReference type="SAM" id="Phobius"/>
    </source>
</evidence>
<dbReference type="InterPro" id="IPR002048">
    <property type="entry name" value="EF_hand_dom"/>
</dbReference>
<feature type="transmembrane region" description="Helical" evidence="14">
    <location>
        <begin position="1016"/>
        <end position="1035"/>
    </location>
</feature>
<keyword evidence="6" id="KW-0106">Calcium</keyword>
<evidence type="ECO:0000256" key="3">
    <source>
        <dbReference type="ARBA" id="ARBA00022538"/>
    </source>
</evidence>
<feature type="domain" description="EF-hand" evidence="15">
    <location>
        <begin position="1121"/>
        <end position="1156"/>
    </location>
</feature>
<dbReference type="InterPro" id="IPR018247">
    <property type="entry name" value="EF_Hand_1_Ca_BS"/>
</dbReference>
<dbReference type="AlphaFoldDB" id="A0A9P1BYF3"/>
<dbReference type="GO" id="GO:0005509">
    <property type="term" value="F:calcium ion binding"/>
    <property type="evidence" value="ECO:0007669"/>
    <property type="project" value="InterPro"/>
</dbReference>
<comment type="caution">
    <text evidence="16">The sequence shown here is derived from an EMBL/GenBank/DDBJ whole genome shotgun (WGS) entry which is preliminary data.</text>
</comment>
<evidence type="ECO:0000256" key="1">
    <source>
        <dbReference type="ARBA" id="ARBA00004141"/>
    </source>
</evidence>
<keyword evidence="12 18" id="KW-0407">Ion channel</keyword>
<evidence type="ECO:0000256" key="8">
    <source>
        <dbReference type="ARBA" id="ARBA00022958"/>
    </source>
</evidence>
<protein>
    <submittedName>
        <fullName evidence="18">Potassium voltage-gated channel subfamily B member 1 (Delayed rectifier potassium channel 1) (DRK1) (Voltage-gated potassium channel subunit Kv2.1)</fullName>
    </submittedName>
</protein>
<proteinExistence type="predicted"/>
<dbReference type="InterPro" id="IPR018962">
    <property type="entry name" value="DUF1995"/>
</dbReference>
<evidence type="ECO:0000256" key="5">
    <source>
        <dbReference type="ARBA" id="ARBA00022826"/>
    </source>
</evidence>
<evidence type="ECO:0000256" key="6">
    <source>
        <dbReference type="ARBA" id="ARBA00022837"/>
    </source>
</evidence>
<dbReference type="GO" id="GO:0001508">
    <property type="term" value="P:action potential"/>
    <property type="evidence" value="ECO:0007669"/>
    <property type="project" value="TreeGrafter"/>
</dbReference>
<dbReference type="PROSITE" id="PS50222">
    <property type="entry name" value="EF_HAND_2"/>
    <property type="match status" value="1"/>
</dbReference>
<feature type="region of interest" description="Disordered" evidence="13">
    <location>
        <begin position="65"/>
        <end position="85"/>
    </location>
</feature>
<evidence type="ECO:0000256" key="11">
    <source>
        <dbReference type="ARBA" id="ARBA00023136"/>
    </source>
</evidence>
<evidence type="ECO:0000259" key="15">
    <source>
        <dbReference type="PROSITE" id="PS50222"/>
    </source>
</evidence>
<evidence type="ECO:0000256" key="7">
    <source>
        <dbReference type="ARBA" id="ARBA00022882"/>
    </source>
</evidence>
<keyword evidence="5" id="KW-0631">Potassium channel</keyword>
<feature type="transmembrane region" description="Helical" evidence="14">
    <location>
        <begin position="906"/>
        <end position="928"/>
    </location>
</feature>
<dbReference type="Gene3D" id="1.10.238.10">
    <property type="entry name" value="EF-hand"/>
    <property type="match status" value="1"/>
</dbReference>
<dbReference type="Pfam" id="PF09353">
    <property type="entry name" value="DUF1995"/>
    <property type="match status" value="1"/>
</dbReference>
<dbReference type="PRINTS" id="PR00169">
    <property type="entry name" value="KCHANNEL"/>
</dbReference>
<sequence>MAAAAAVQDEGPKKEAWSFVQLGQHWAEHPVPHARLHQAFCPGGAAGLRDPDLPAPLAAPAAEELGWEERSPAHPFELNPPARRNPEAFVPGTGVCTVVTDQCFGDACLGHELTIVTDSATQESSPEAPASPSTPARSPTFQPRLSRQGTKEKLHLSQVEAGLEKIATERLPRVRTFQFAADKEDEDVEEAATLSRDTAAFRELKAQVAAARTGTDTTEAVERRSLPALLPLAFLRLAVLVLSLCSVETLVLPCSYGNAPRNGARGTAIRCKAFNLGNLFGEEEEKLEVPENVAEMVSGLKSSTENSLNQGCSRLDIELPPSFRLGVEDKSQKSSMVADKQSKDLVLKEVARGDRELARLFVEMLEAIGPGLVVAFRTSSLEKAAKKRWKLDKVNEAQVISFFDSKKSAFASEVEAPAQFNQKLRKLDCKCLLVVAPHLDQLRFVAQLSKEVQDQMGIILLNSRIFGNRKVKAPPRLKNFIKKEFDPAFHVRFFENDQWPKNSMIYRQVSKSGDAPWIIAVQRQLVGGAVVTKEVLRSQEEPNEEAIEAAFKKYAESSDVSDKGGTHIPMPFTEDQALEVFTKLAEYEELHESELGRAMKMLGYMHPNEEWIREIYFDVAPTYNTIQINEYFIFVKAYAAKHHEACSHAFSQYQVGGLMDGPALQEALRNFDIELLPYVVQEILDEVNQAGAKRSDPLTRIEASSVVEIGRERLDTIVKKLDEALSLKQTYGPLRPKDPPRVKRGMVSHIRGPVAARGKIVAMAENWSEGDEQELVGRLGHGQVKTIVLFSGVISDTARIRRLVQMTRRNPHQNQKEGGALSQMLFCPGGNSLPTFTRELSEADATRPVFRLLYRSRADQVWELLDDQNSSTAAWFISQFLKLFVMLSVAVTNFQTTEERTMDKATAIVFEFFFDAVFLLEFLLRLLSAPSKKRSLGDPLNWADMLCALGLPCRIAFVSGSGFFNSQVRQTSDWNLGEVGLLFLLPLIRLMKLLRYFESIPLLIDACYKSFEALPLLTYIMALITFWSATGIYLVESRGSVPSMQHSLWLSLVTMTTVGYGDYYPTSIAGYFIVSVLTIVSVLFLALPVGIIGNEFTSCWQQRTRVLLLTRAQKCLAKWGYSASDVKILFEFMDVDGDGNLNLNEFMELFHQTLSRTHWGTAVQRGDLPLCSNPNL</sequence>
<dbReference type="InterPro" id="IPR027359">
    <property type="entry name" value="Volt_channel_dom_sf"/>
</dbReference>